<organism evidence="1 2">
    <name type="scientific">Trichomonas vaginalis (strain ATCC PRA-98 / G3)</name>
    <dbReference type="NCBI Taxonomy" id="412133"/>
    <lineage>
        <taxon>Eukaryota</taxon>
        <taxon>Metamonada</taxon>
        <taxon>Parabasalia</taxon>
        <taxon>Trichomonadida</taxon>
        <taxon>Trichomonadidae</taxon>
        <taxon>Trichomonas</taxon>
    </lineage>
</organism>
<accession>A2EP62</accession>
<gene>
    <name evidence="1" type="ORF">TVAG_318840</name>
</gene>
<dbReference type="InterPro" id="IPR016024">
    <property type="entry name" value="ARM-type_fold"/>
</dbReference>
<evidence type="ECO:0000313" key="2">
    <source>
        <dbReference type="Proteomes" id="UP000001542"/>
    </source>
</evidence>
<dbReference type="VEuPathDB" id="TrichDB:TVAG_318840"/>
<dbReference type="Proteomes" id="UP000001542">
    <property type="component" value="Unassembled WGS sequence"/>
</dbReference>
<reference evidence="1" key="2">
    <citation type="journal article" date="2007" name="Science">
        <title>Draft genome sequence of the sexually transmitted pathogen Trichomonas vaginalis.</title>
        <authorList>
            <person name="Carlton J.M."/>
            <person name="Hirt R.P."/>
            <person name="Silva J.C."/>
            <person name="Delcher A.L."/>
            <person name="Schatz M."/>
            <person name="Zhao Q."/>
            <person name="Wortman J.R."/>
            <person name="Bidwell S.L."/>
            <person name="Alsmark U.C.M."/>
            <person name="Besteiro S."/>
            <person name="Sicheritz-Ponten T."/>
            <person name="Noel C.J."/>
            <person name="Dacks J.B."/>
            <person name="Foster P.G."/>
            <person name="Simillion C."/>
            <person name="Van de Peer Y."/>
            <person name="Miranda-Saavedra D."/>
            <person name="Barton G.J."/>
            <person name="Westrop G.D."/>
            <person name="Mueller S."/>
            <person name="Dessi D."/>
            <person name="Fiori P.L."/>
            <person name="Ren Q."/>
            <person name="Paulsen I."/>
            <person name="Zhang H."/>
            <person name="Bastida-Corcuera F.D."/>
            <person name="Simoes-Barbosa A."/>
            <person name="Brown M.T."/>
            <person name="Hayes R.D."/>
            <person name="Mukherjee M."/>
            <person name="Okumura C.Y."/>
            <person name="Schneider R."/>
            <person name="Smith A.J."/>
            <person name="Vanacova S."/>
            <person name="Villalvazo M."/>
            <person name="Haas B.J."/>
            <person name="Pertea M."/>
            <person name="Feldblyum T.V."/>
            <person name="Utterback T.R."/>
            <person name="Shu C.L."/>
            <person name="Osoegawa K."/>
            <person name="de Jong P.J."/>
            <person name="Hrdy I."/>
            <person name="Horvathova L."/>
            <person name="Zubacova Z."/>
            <person name="Dolezal P."/>
            <person name="Malik S.B."/>
            <person name="Logsdon J.M. Jr."/>
            <person name="Henze K."/>
            <person name="Gupta A."/>
            <person name="Wang C.C."/>
            <person name="Dunne R.L."/>
            <person name="Upcroft J.A."/>
            <person name="Upcroft P."/>
            <person name="White O."/>
            <person name="Salzberg S.L."/>
            <person name="Tang P."/>
            <person name="Chiu C.-H."/>
            <person name="Lee Y.-S."/>
            <person name="Embley T.M."/>
            <person name="Coombs G.H."/>
            <person name="Mottram J.C."/>
            <person name="Tachezy J."/>
            <person name="Fraser-Liggett C.M."/>
            <person name="Johnson P.J."/>
        </authorList>
    </citation>
    <scope>NUCLEOTIDE SEQUENCE [LARGE SCALE GENOMIC DNA]</scope>
    <source>
        <strain evidence="1">G3</strain>
    </source>
</reference>
<dbReference type="Gene3D" id="1.25.10.10">
    <property type="entry name" value="Leucine-rich Repeat Variant"/>
    <property type="match status" value="1"/>
</dbReference>
<proteinExistence type="predicted"/>
<dbReference type="InParanoid" id="A2EP62"/>
<sequence length="424" mass="49678">MQIEKDRKEEIGIDGKIQKPIIRKKSSALVVDILDNLELFFNNEKDPIEFLTLLDENLTRLQKQQILQLHRGFNFQRFVEKISEFQNQDILLLGLKILSFLCQYSSSNRNSIFNEEFANFINNIFHSDSQQAGIYCISIISDMIFYNFNLYQYFADGLLEKILTIPPTESSVYTIILIVSNFQEHVNEILPLLDYFVKSDDELALNQLMSLLSYLYTEIESTEIQERVLLFFLQNFNHLISSRTRFIMSAALKFLIDVETSKIILPNDFFQLIIRMLQEIDPNKANADQEYSSFIILVARFLYHMVPVWKGQYDEIICNEMKRFYGKLGFNCTKSTFRCFIAYFHFELWFNEEIYEDIIKYCESAPIAYVCFKSVLSAYGEAPSDSLFELIQDLIPLAETHVDDENQTYSSAAEMFINEATQLE</sequence>
<dbReference type="KEGG" id="tva:4763395"/>
<dbReference type="AlphaFoldDB" id="A2EP62"/>
<protein>
    <submittedName>
        <fullName evidence="1">Uncharacterized protein</fullName>
    </submittedName>
</protein>
<reference evidence="1" key="1">
    <citation type="submission" date="2006-10" db="EMBL/GenBank/DDBJ databases">
        <authorList>
            <person name="Amadeo P."/>
            <person name="Zhao Q."/>
            <person name="Wortman J."/>
            <person name="Fraser-Liggett C."/>
            <person name="Carlton J."/>
        </authorList>
    </citation>
    <scope>NUCLEOTIDE SEQUENCE</scope>
    <source>
        <strain evidence="1">G3</strain>
    </source>
</reference>
<dbReference type="SMR" id="A2EP62"/>
<name>A2EP62_TRIV3</name>
<dbReference type="InterPro" id="IPR011989">
    <property type="entry name" value="ARM-like"/>
</dbReference>
<dbReference type="EMBL" id="DS113446">
    <property type="protein sequence ID" value="EAY05529.1"/>
    <property type="molecule type" value="Genomic_DNA"/>
</dbReference>
<dbReference type="RefSeq" id="XP_001317752.1">
    <property type="nucleotide sequence ID" value="XM_001317717.1"/>
</dbReference>
<dbReference type="VEuPathDB" id="TrichDB:TVAGG3_0178210"/>
<evidence type="ECO:0000313" key="1">
    <source>
        <dbReference type="EMBL" id="EAY05529.1"/>
    </source>
</evidence>
<keyword evidence="2" id="KW-1185">Reference proteome</keyword>
<dbReference type="SUPFAM" id="SSF48371">
    <property type="entry name" value="ARM repeat"/>
    <property type="match status" value="1"/>
</dbReference>